<sequence length="55" mass="5936">MASIVNIFADQGSDYTLSLTVKNDSGGATDLTGYTAKAYFQKWTGASKVYQFTTT</sequence>
<proteinExistence type="predicted"/>
<protein>
    <submittedName>
        <fullName evidence="1">Uncharacterized protein</fullName>
    </submittedName>
</protein>
<organism evidence="1">
    <name type="scientific">marine metagenome</name>
    <dbReference type="NCBI Taxonomy" id="408172"/>
    <lineage>
        <taxon>unclassified sequences</taxon>
        <taxon>metagenomes</taxon>
        <taxon>ecological metagenomes</taxon>
    </lineage>
</organism>
<evidence type="ECO:0000313" key="1">
    <source>
        <dbReference type="EMBL" id="SVC56831.1"/>
    </source>
</evidence>
<reference evidence="1" key="1">
    <citation type="submission" date="2018-05" db="EMBL/GenBank/DDBJ databases">
        <authorList>
            <person name="Lanie J.A."/>
            <person name="Ng W.-L."/>
            <person name="Kazmierczak K.M."/>
            <person name="Andrzejewski T.M."/>
            <person name="Davidsen T.M."/>
            <person name="Wayne K.J."/>
            <person name="Tettelin H."/>
            <person name="Glass J.I."/>
            <person name="Rusch D."/>
            <person name="Podicherti R."/>
            <person name="Tsui H.-C.T."/>
            <person name="Winkler M.E."/>
        </authorList>
    </citation>
    <scope>NUCLEOTIDE SEQUENCE</scope>
</reference>
<feature type="non-terminal residue" evidence="1">
    <location>
        <position position="55"/>
    </location>
</feature>
<dbReference type="AlphaFoldDB" id="A0A382NB87"/>
<accession>A0A382NB87</accession>
<name>A0A382NB87_9ZZZZ</name>
<dbReference type="EMBL" id="UINC01098368">
    <property type="protein sequence ID" value="SVC56831.1"/>
    <property type="molecule type" value="Genomic_DNA"/>
</dbReference>
<gene>
    <name evidence="1" type="ORF">METZ01_LOCUS309685</name>
</gene>